<evidence type="ECO:0000256" key="1">
    <source>
        <dbReference type="SAM" id="MobiDB-lite"/>
    </source>
</evidence>
<dbReference type="EMBL" id="KR053197">
    <property type="protein sequence ID" value="AKJ72273.1"/>
    <property type="molecule type" value="Genomic_DNA"/>
</dbReference>
<evidence type="ECO:0000313" key="3">
    <source>
        <dbReference type="Proteomes" id="UP000207608"/>
    </source>
</evidence>
<evidence type="ECO:0000313" key="2">
    <source>
        <dbReference type="EMBL" id="AKJ72273.1"/>
    </source>
</evidence>
<accession>A0A0K0N694</accession>
<keyword evidence="3" id="KW-1185">Reference proteome</keyword>
<protein>
    <submittedName>
        <fullName evidence="2">Uncharacterized protein</fullName>
    </submittedName>
</protein>
<dbReference type="Proteomes" id="UP000207608">
    <property type="component" value="Segment"/>
</dbReference>
<dbReference type="GeneID" id="28802582"/>
<dbReference type="RefSeq" id="YP_009276117.1">
    <property type="nucleotide sequence ID" value="NC_030935.1"/>
</dbReference>
<gene>
    <name evidence="2" type="ORF">GRU3_24</name>
</gene>
<name>A0A0K0N694_9CAUD</name>
<reference evidence="2 3" key="1">
    <citation type="journal article" date="2015" name="PLoS ONE">
        <title>Lysis to Kill: Evaluation of the Lytic Abilities, and Genomics of Nine Bacteriophages Infective for Gordonia spp. and Their Potential Use in Activated Sludge Foam Biocontrol.</title>
        <authorList>
            <person name="Dyson Z.A."/>
            <person name="Tucci J."/>
            <person name="Seviour R.J."/>
            <person name="Petrovski S."/>
        </authorList>
    </citation>
    <scope>NUCLEOTIDE SEQUENCE [LARGE SCALE GENOMIC DNA]</scope>
</reference>
<proteinExistence type="predicted"/>
<sequence length="89" mass="9851">MGKVIKGPWPGLPANKREREWPPPGFKQGGLGSLSDTEARRSAILHARPKCSVCEVPFALNIRIPDDRVCRACRRDIEANTTPDDPALF</sequence>
<organism evidence="2 3">
    <name type="scientific">Gordonia phage GRU3</name>
    <dbReference type="NCBI Taxonomy" id="1647473"/>
    <lineage>
        <taxon>Viruses</taxon>
        <taxon>Duplodnaviria</taxon>
        <taxon>Heunggongvirae</taxon>
        <taxon>Uroviricota</taxon>
        <taxon>Caudoviricetes</taxon>
        <taxon>Grutrevirus</taxon>
        <taxon>Grutrevirus GRU3</taxon>
    </lineage>
</organism>
<dbReference type="OrthoDB" id="39054at10239"/>
<feature type="region of interest" description="Disordered" evidence="1">
    <location>
        <begin position="1"/>
        <end position="34"/>
    </location>
</feature>
<dbReference type="KEGG" id="vg:28802582"/>